<evidence type="ECO:0000256" key="3">
    <source>
        <dbReference type="ARBA" id="ARBA00022448"/>
    </source>
</evidence>
<evidence type="ECO:0000256" key="1">
    <source>
        <dbReference type="ARBA" id="ARBA00004141"/>
    </source>
</evidence>
<keyword evidence="9 10" id="KW-0472">Membrane</keyword>
<evidence type="ECO:0000259" key="11">
    <source>
        <dbReference type="PROSITE" id="PS50893"/>
    </source>
</evidence>
<evidence type="ECO:0000313" key="13">
    <source>
        <dbReference type="Proteomes" id="UP000479000"/>
    </source>
</evidence>
<dbReference type="SUPFAM" id="SSF52540">
    <property type="entry name" value="P-loop containing nucleoside triphosphate hydrolases"/>
    <property type="match status" value="2"/>
</dbReference>
<evidence type="ECO:0000256" key="10">
    <source>
        <dbReference type="SAM" id="Phobius"/>
    </source>
</evidence>
<comment type="subcellular location">
    <subcellularLocation>
        <location evidence="1">Membrane</location>
        <topology evidence="1">Multi-pass membrane protein</topology>
    </subcellularLocation>
</comment>
<dbReference type="CDD" id="cd03250">
    <property type="entry name" value="ABCC_MRP_domain1"/>
    <property type="match status" value="1"/>
</dbReference>
<feature type="transmembrane region" description="Helical" evidence="10">
    <location>
        <begin position="357"/>
        <end position="381"/>
    </location>
</feature>
<evidence type="ECO:0000256" key="7">
    <source>
        <dbReference type="ARBA" id="ARBA00022840"/>
    </source>
</evidence>
<dbReference type="EMBL" id="CADCXU010008040">
    <property type="protein sequence ID" value="CAA9999021.1"/>
    <property type="molecule type" value="Genomic_DNA"/>
</dbReference>
<evidence type="ECO:0000313" key="12">
    <source>
        <dbReference type="EMBL" id="CAA9999021.1"/>
    </source>
</evidence>
<feature type="transmembrane region" description="Helical" evidence="10">
    <location>
        <begin position="53"/>
        <end position="77"/>
    </location>
</feature>
<dbReference type="FunFam" id="3.40.50.300:FF:000973">
    <property type="entry name" value="Multidrug resistance-associated protein 4"/>
    <property type="match status" value="1"/>
</dbReference>
<dbReference type="AlphaFoldDB" id="A0A6H5G859"/>
<dbReference type="SMART" id="SM00382">
    <property type="entry name" value="AAA"/>
    <property type="match status" value="2"/>
</dbReference>
<dbReference type="InterPro" id="IPR027417">
    <property type="entry name" value="P-loop_NTPase"/>
</dbReference>
<name>A0A6H5G859_9HEMI</name>
<reference evidence="12 13" key="1">
    <citation type="submission" date="2020-02" db="EMBL/GenBank/DDBJ databases">
        <authorList>
            <person name="Ferguson B K."/>
        </authorList>
    </citation>
    <scope>NUCLEOTIDE SEQUENCE [LARGE SCALE GENOMIC DNA]</scope>
</reference>
<dbReference type="Pfam" id="PF00005">
    <property type="entry name" value="ABC_tran"/>
    <property type="match status" value="2"/>
</dbReference>
<dbReference type="PROSITE" id="PS50893">
    <property type="entry name" value="ABC_TRANSPORTER_2"/>
    <property type="match status" value="2"/>
</dbReference>
<evidence type="ECO:0000256" key="9">
    <source>
        <dbReference type="ARBA" id="ARBA00023136"/>
    </source>
</evidence>
<keyword evidence="4 10" id="KW-0812">Transmembrane</keyword>
<dbReference type="PANTHER" id="PTHR24223">
    <property type="entry name" value="ATP-BINDING CASSETTE SUB-FAMILY C"/>
    <property type="match status" value="1"/>
</dbReference>
<dbReference type="OrthoDB" id="6618298at2759"/>
<dbReference type="GO" id="GO:0016020">
    <property type="term" value="C:membrane"/>
    <property type="evidence" value="ECO:0007669"/>
    <property type="project" value="UniProtKB-SubCell"/>
</dbReference>
<dbReference type="CDD" id="cd03244">
    <property type="entry name" value="ABCC_MRP_domain2"/>
    <property type="match status" value="1"/>
</dbReference>
<dbReference type="InterPro" id="IPR036640">
    <property type="entry name" value="ABC1_TM_sf"/>
</dbReference>
<evidence type="ECO:0000256" key="4">
    <source>
        <dbReference type="ARBA" id="ARBA00022692"/>
    </source>
</evidence>
<keyword evidence="7" id="KW-0067">ATP-binding</keyword>
<gene>
    <name evidence="12" type="ORF">NTEN_LOCUS5304</name>
</gene>
<dbReference type="InterPro" id="IPR050173">
    <property type="entry name" value="ABC_transporter_C-like"/>
</dbReference>
<dbReference type="PROSITE" id="PS00211">
    <property type="entry name" value="ABC_TRANSPORTER_1"/>
    <property type="match status" value="2"/>
</dbReference>
<keyword evidence="5" id="KW-0677">Repeat</keyword>
<evidence type="ECO:0000256" key="6">
    <source>
        <dbReference type="ARBA" id="ARBA00022741"/>
    </source>
</evidence>
<dbReference type="Proteomes" id="UP000479000">
    <property type="component" value="Unassembled WGS sequence"/>
</dbReference>
<protein>
    <recommendedName>
        <fullName evidence="11">ABC transporter domain-containing protein</fullName>
    </recommendedName>
</protein>
<dbReference type="InterPro" id="IPR003439">
    <property type="entry name" value="ABC_transporter-like_ATP-bd"/>
</dbReference>
<dbReference type="GO" id="GO:0005524">
    <property type="term" value="F:ATP binding"/>
    <property type="evidence" value="ECO:0007669"/>
    <property type="project" value="UniProtKB-KW"/>
</dbReference>
<organism evidence="12 13">
    <name type="scientific">Nesidiocoris tenuis</name>
    <dbReference type="NCBI Taxonomy" id="355587"/>
    <lineage>
        <taxon>Eukaryota</taxon>
        <taxon>Metazoa</taxon>
        <taxon>Ecdysozoa</taxon>
        <taxon>Arthropoda</taxon>
        <taxon>Hexapoda</taxon>
        <taxon>Insecta</taxon>
        <taxon>Pterygota</taxon>
        <taxon>Neoptera</taxon>
        <taxon>Paraneoptera</taxon>
        <taxon>Hemiptera</taxon>
        <taxon>Heteroptera</taxon>
        <taxon>Panheteroptera</taxon>
        <taxon>Cimicomorpha</taxon>
        <taxon>Miridae</taxon>
        <taxon>Dicyphina</taxon>
        <taxon>Nesidiocoris</taxon>
    </lineage>
</organism>
<keyword evidence="13" id="KW-1185">Reference proteome</keyword>
<feature type="domain" description="ABC transporter" evidence="11">
    <location>
        <begin position="50"/>
        <end position="321"/>
    </location>
</feature>
<evidence type="ECO:0000256" key="8">
    <source>
        <dbReference type="ARBA" id="ARBA00022989"/>
    </source>
</evidence>
<keyword evidence="3" id="KW-0813">Transport</keyword>
<evidence type="ECO:0000256" key="5">
    <source>
        <dbReference type="ARBA" id="ARBA00022737"/>
    </source>
</evidence>
<keyword evidence="8 10" id="KW-1133">Transmembrane helix</keyword>
<dbReference type="InterPro" id="IPR017871">
    <property type="entry name" value="ABC_transporter-like_CS"/>
</dbReference>
<dbReference type="GO" id="GO:0016887">
    <property type="term" value="F:ATP hydrolysis activity"/>
    <property type="evidence" value="ECO:0007669"/>
    <property type="project" value="InterPro"/>
</dbReference>
<keyword evidence="6" id="KW-0547">Nucleotide-binding</keyword>
<dbReference type="SUPFAM" id="SSF90123">
    <property type="entry name" value="ABC transporter transmembrane region"/>
    <property type="match status" value="1"/>
</dbReference>
<dbReference type="InterPro" id="IPR003593">
    <property type="entry name" value="AAA+_ATPase"/>
</dbReference>
<accession>A0A6H5G859</accession>
<dbReference type="FunFam" id="3.40.50.300:FF:000163">
    <property type="entry name" value="Multidrug resistance-associated protein member 4"/>
    <property type="match status" value="1"/>
</dbReference>
<feature type="domain" description="ABC transporter" evidence="11">
    <location>
        <begin position="459"/>
        <end position="692"/>
    </location>
</feature>
<dbReference type="GO" id="GO:0042626">
    <property type="term" value="F:ATPase-coupled transmembrane transporter activity"/>
    <property type="evidence" value="ECO:0007669"/>
    <property type="project" value="TreeGrafter"/>
</dbReference>
<dbReference type="PANTHER" id="PTHR24223:SF456">
    <property type="entry name" value="MULTIDRUG RESISTANCE-ASSOCIATED PROTEIN LETHAL(2)03659"/>
    <property type="match status" value="1"/>
</dbReference>
<dbReference type="Gene3D" id="3.40.50.300">
    <property type="entry name" value="P-loop containing nucleotide triphosphate hydrolases"/>
    <property type="match status" value="2"/>
</dbReference>
<feature type="transmembrane region" description="Helical" evidence="10">
    <location>
        <begin position="97"/>
        <end position="121"/>
    </location>
</feature>
<evidence type="ECO:0000256" key="2">
    <source>
        <dbReference type="ARBA" id="ARBA00009726"/>
    </source>
</evidence>
<proteinExistence type="inferred from homology"/>
<comment type="similarity">
    <text evidence="2">Belongs to the ABC transporter superfamily. ABCC family. Conjugate transporter (TC 3.A.1.208) subfamily.</text>
</comment>
<sequence>MNIGWTKRPKNGNLWEESNWFFRLIFTAWDAEMRRCVGTTKNPKLLTVLFKTYGLRFSFGCVVMAIQEIAFCSQSLFLASLLEYFGSSGPVSSTAAIGYASGIVLSSFCRFCLFHHALLYLNTLGIEIRVAASSLVYNKSSLLYSILGELNVQGSIHVPDEDISYAPQEPWLFQASIRENILFGQPFHGDRYAEVLQVCALNQDIQMFPERDLTSTGERGALMSGGQKARLNLARAVYRDASIYILDDPLSAVDSHVSKQIFNECIKGFLRDKTVLLVTHQIAFLQEADHIVWLDDVSGTYYLRFSISVYNDVFPRYSVPGRILNRFSQELAVIDTNLADIVADLFVDYYSSISFSILGLALSFCFWVDFLIWIYIAVVVYSMSATLEDSPSVGLAITQVIGMNAYVQWLLKQTIDFESYLTAVERVMEYCAIQSETNLYFSPSSALELRPEWPEKGRIKFDGVSYRYSDESPWILKNLNFMIRPLEKIGIVGRTGAGKSSLIGAIFRLANVRGRIELDGVDTSEVPLQSLRSSISIIPQDPVLFDGTLRSNLDPYDEHSDAVLWDSLKEVELSGIIKNLPGQLDSHVSEGGTNFSVGQRQLLCLARAILRNNKVLLLDEATANVDNQTDSLLQQTIRKKFHDCTILTVAHRLNTVMDSDRIMVLSSGEIVEFDHPHTLLQNKDGQLYKMVEQCGKDSELTLLRIAEEVSTVISYVSNVQSWGLIWARWDFERRGSLF</sequence>